<dbReference type="InterPro" id="IPR029063">
    <property type="entry name" value="SAM-dependent_MTases_sf"/>
</dbReference>
<name>A0A917T9U1_9ACTN</name>
<comment type="caution">
    <text evidence="4">The sequence shown here is derived from an EMBL/GenBank/DDBJ whole genome shotgun (WGS) entry which is preliminary data.</text>
</comment>
<dbReference type="CDD" id="cd02440">
    <property type="entry name" value="AdoMet_MTases"/>
    <property type="match status" value="1"/>
</dbReference>
<dbReference type="InterPro" id="IPR041698">
    <property type="entry name" value="Methyltransf_25"/>
</dbReference>
<dbReference type="PANTHER" id="PTHR43861">
    <property type="entry name" value="TRANS-ACONITATE 2-METHYLTRANSFERASE-RELATED"/>
    <property type="match status" value="1"/>
</dbReference>
<dbReference type="Pfam" id="PF13649">
    <property type="entry name" value="Methyltransf_25"/>
    <property type="match status" value="1"/>
</dbReference>
<dbReference type="RefSeq" id="WP_188944432.1">
    <property type="nucleotide sequence ID" value="NZ_BMNA01000013.1"/>
</dbReference>
<sequence>MTSAPHLDTTRRGYDEWAQAYRDHVAEVFDGEILDRAVIDAFAELVRRSGCGTAVVDVGCGPGHVTGLLSGAGLDARGVDLSPAMVGLARRALPELVFEVGSVLQLDLPDGAVAGVLAHYSLIHLPPADVPRAVAECARVLAAGGYVLVSFQTHDEPAVATVPFDHRVAPAHRWSIDALALELARAGLVEVSRMRESADDRHRFPAGHVLARKPGGPAPAAP</sequence>
<dbReference type="GO" id="GO:0008168">
    <property type="term" value="F:methyltransferase activity"/>
    <property type="evidence" value="ECO:0007669"/>
    <property type="project" value="UniProtKB-KW"/>
</dbReference>
<dbReference type="AlphaFoldDB" id="A0A917T9U1"/>
<feature type="domain" description="Methyltransferase" evidence="3">
    <location>
        <begin position="55"/>
        <end position="145"/>
    </location>
</feature>
<accession>A0A917T9U1</accession>
<dbReference type="EMBL" id="BMNA01000013">
    <property type="protein sequence ID" value="GGM14760.1"/>
    <property type="molecule type" value="Genomic_DNA"/>
</dbReference>
<reference evidence="4" key="2">
    <citation type="submission" date="2020-09" db="EMBL/GenBank/DDBJ databases">
        <authorList>
            <person name="Sun Q."/>
            <person name="Zhou Y."/>
        </authorList>
    </citation>
    <scope>NUCLEOTIDE SEQUENCE</scope>
    <source>
        <strain evidence="4">CGMCC 4.7308</strain>
    </source>
</reference>
<proteinExistence type="predicted"/>
<keyword evidence="1 4" id="KW-0489">Methyltransferase</keyword>
<reference evidence="4" key="1">
    <citation type="journal article" date="2014" name="Int. J. Syst. Evol. Microbiol.">
        <title>Complete genome sequence of Corynebacterium casei LMG S-19264T (=DSM 44701T), isolated from a smear-ripened cheese.</title>
        <authorList>
            <consortium name="US DOE Joint Genome Institute (JGI-PGF)"/>
            <person name="Walter F."/>
            <person name="Albersmeier A."/>
            <person name="Kalinowski J."/>
            <person name="Ruckert C."/>
        </authorList>
    </citation>
    <scope>NUCLEOTIDE SEQUENCE</scope>
    <source>
        <strain evidence="4">CGMCC 4.7308</strain>
    </source>
</reference>
<evidence type="ECO:0000259" key="3">
    <source>
        <dbReference type="Pfam" id="PF13649"/>
    </source>
</evidence>
<dbReference type="SUPFAM" id="SSF53335">
    <property type="entry name" value="S-adenosyl-L-methionine-dependent methyltransferases"/>
    <property type="match status" value="1"/>
</dbReference>
<organism evidence="4 5">
    <name type="scientific">Nakamurella endophytica</name>
    <dbReference type="NCBI Taxonomy" id="1748367"/>
    <lineage>
        <taxon>Bacteria</taxon>
        <taxon>Bacillati</taxon>
        <taxon>Actinomycetota</taxon>
        <taxon>Actinomycetes</taxon>
        <taxon>Nakamurellales</taxon>
        <taxon>Nakamurellaceae</taxon>
        <taxon>Nakamurella</taxon>
    </lineage>
</organism>
<evidence type="ECO:0000313" key="5">
    <source>
        <dbReference type="Proteomes" id="UP000655208"/>
    </source>
</evidence>
<gene>
    <name evidence="4" type="ORF">GCM10011594_38450</name>
</gene>
<dbReference type="GO" id="GO:0032259">
    <property type="term" value="P:methylation"/>
    <property type="evidence" value="ECO:0007669"/>
    <property type="project" value="UniProtKB-KW"/>
</dbReference>
<protein>
    <submittedName>
        <fullName evidence="4">Methyltransferase</fullName>
    </submittedName>
</protein>
<dbReference type="PANTHER" id="PTHR43861:SF1">
    <property type="entry name" value="TRANS-ACONITATE 2-METHYLTRANSFERASE"/>
    <property type="match status" value="1"/>
</dbReference>
<dbReference type="Proteomes" id="UP000655208">
    <property type="component" value="Unassembled WGS sequence"/>
</dbReference>
<keyword evidence="5" id="KW-1185">Reference proteome</keyword>
<evidence type="ECO:0000256" key="2">
    <source>
        <dbReference type="ARBA" id="ARBA00022679"/>
    </source>
</evidence>
<dbReference type="Gene3D" id="3.40.50.150">
    <property type="entry name" value="Vaccinia Virus protein VP39"/>
    <property type="match status" value="1"/>
</dbReference>
<keyword evidence="2" id="KW-0808">Transferase</keyword>
<evidence type="ECO:0000256" key="1">
    <source>
        <dbReference type="ARBA" id="ARBA00022603"/>
    </source>
</evidence>
<evidence type="ECO:0000313" key="4">
    <source>
        <dbReference type="EMBL" id="GGM14760.1"/>
    </source>
</evidence>